<accession>A0AAI8HRC6</accession>
<dbReference type="Proteomes" id="UP000234366">
    <property type="component" value="Chromosome"/>
</dbReference>
<reference evidence="2 3" key="1">
    <citation type="submission" date="2017-11" db="EMBL/GenBank/DDBJ databases">
        <title>Genome sequence and genome mining of multiple bioactive secondary metabolites from a deep sea-derived Bacillus siamensis SCSIO 05746.</title>
        <authorList>
            <person name="Pan H.-Q."/>
            <person name="Ju J.-H."/>
        </authorList>
    </citation>
    <scope>NUCLEOTIDE SEQUENCE [LARGE SCALE GENOMIC DNA]</scope>
    <source>
        <strain evidence="2 3">SCSIO 05746</strain>
    </source>
</reference>
<dbReference type="SUPFAM" id="SSF53681">
    <property type="entry name" value="Aspartate/glutamate racemase"/>
    <property type="match status" value="2"/>
</dbReference>
<organism evidence="2 3">
    <name type="scientific">Bacillus siamensis</name>
    <dbReference type="NCBI Taxonomy" id="659243"/>
    <lineage>
        <taxon>Bacteria</taxon>
        <taxon>Bacillati</taxon>
        <taxon>Bacillota</taxon>
        <taxon>Bacilli</taxon>
        <taxon>Bacillales</taxon>
        <taxon>Bacillaceae</taxon>
        <taxon>Bacillus</taxon>
        <taxon>Bacillus amyloliquefaciens group</taxon>
    </lineage>
</organism>
<dbReference type="KEGG" id="bsia:CWD84_18680"/>
<dbReference type="AlphaFoldDB" id="A0AAI8HRC6"/>
<dbReference type="PANTHER" id="PTHR21198">
    <property type="entry name" value="GLUTAMATE RACEMASE"/>
    <property type="match status" value="1"/>
</dbReference>
<evidence type="ECO:0000256" key="1">
    <source>
        <dbReference type="ARBA" id="ARBA00023235"/>
    </source>
</evidence>
<sequence length="239" mass="26984">MNNSEVYKIGILAGMGPRSTGPFLESVLDCCENLYGAKFDNDFPHMIIYSLPTPFHPKKAIDDSEMLKALKVGIDSLNNSNCSIIAIPCNVVHSYYKELCQMTSIPILNIIDETVNELENEGNEVGLLATRGTVESNLYQEKLKLKGKNVFWNDEYQKRVDELILKTKTLGVCSKVTDEWKTIEDILLTEGINEVVCACTDLFFCTNHTKLKIYDSSQILARRLVERYIKEGLESGKNE</sequence>
<gene>
    <name evidence="2" type="ORF">CWD84_18680</name>
</gene>
<keyword evidence="1" id="KW-0413">Isomerase</keyword>
<evidence type="ECO:0000313" key="3">
    <source>
        <dbReference type="Proteomes" id="UP000234366"/>
    </source>
</evidence>
<protein>
    <submittedName>
        <fullName evidence="2">Amino-acid racemase</fullName>
    </submittedName>
</protein>
<name>A0AAI8HRC6_9BACI</name>
<dbReference type="PANTHER" id="PTHR21198:SF7">
    <property type="entry name" value="ASPARTATE-GLUTAMATE RACEMASE FAMILY"/>
    <property type="match status" value="1"/>
</dbReference>
<keyword evidence="3" id="KW-1185">Reference proteome</keyword>
<evidence type="ECO:0000313" key="2">
    <source>
        <dbReference type="EMBL" id="AUJ78690.1"/>
    </source>
</evidence>
<dbReference type="InterPro" id="IPR015942">
    <property type="entry name" value="Asp/Glu/hydantoin_racemase"/>
</dbReference>
<dbReference type="Pfam" id="PF01177">
    <property type="entry name" value="Asp_Glu_race"/>
    <property type="match status" value="1"/>
</dbReference>
<dbReference type="GO" id="GO:0047661">
    <property type="term" value="F:amino-acid racemase activity"/>
    <property type="evidence" value="ECO:0007669"/>
    <property type="project" value="InterPro"/>
</dbReference>
<dbReference type="EMBL" id="CP025001">
    <property type="protein sequence ID" value="AUJ78690.1"/>
    <property type="molecule type" value="Genomic_DNA"/>
</dbReference>
<proteinExistence type="predicted"/>
<dbReference type="RefSeq" id="WP_060963411.1">
    <property type="nucleotide sequence ID" value="NZ_CP025001.1"/>
</dbReference>
<dbReference type="InterPro" id="IPR001920">
    <property type="entry name" value="Asp/Glu_race"/>
</dbReference>
<dbReference type="Gene3D" id="3.40.50.1860">
    <property type="match status" value="2"/>
</dbReference>